<comment type="caution">
    <text evidence="3">The sequence shown here is derived from an EMBL/GenBank/DDBJ whole genome shotgun (WGS) entry which is preliminary data.</text>
</comment>
<dbReference type="CDD" id="cd01833">
    <property type="entry name" value="XynB_like"/>
    <property type="match status" value="1"/>
</dbReference>
<feature type="domain" description="SGNH hydrolase-type esterase" evidence="2">
    <location>
        <begin position="54"/>
        <end position="227"/>
    </location>
</feature>
<dbReference type="InterPro" id="IPR036514">
    <property type="entry name" value="SGNH_hydro_sf"/>
</dbReference>
<dbReference type="Gene3D" id="3.40.50.1110">
    <property type="entry name" value="SGNH hydrolase"/>
    <property type="match status" value="1"/>
</dbReference>
<evidence type="ECO:0000256" key="1">
    <source>
        <dbReference type="SAM" id="SignalP"/>
    </source>
</evidence>
<dbReference type="SUPFAM" id="SSF52266">
    <property type="entry name" value="SGNH hydrolase"/>
    <property type="match status" value="1"/>
</dbReference>
<dbReference type="AlphaFoldDB" id="A0A2B7Z5Y3"/>
<dbReference type="Pfam" id="PF13472">
    <property type="entry name" value="Lipase_GDSL_2"/>
    <property type="match status" value="1"/>
</dbReference>
<dbReference type="GO" id="GO:0004622">
    <property type="term" value="F:phosphatidylcholine lysophospholipase activity"/>
    <property type="evidence" value="ECO:0007669"/>
    <property type="project" value="TreeGrafter"/>
</dbReference>
<evidence type="ECO:0000313" key="3">
    <source>
        <dbReference type="EMBL" id="PGH28257.1"/>
    </source>
</evidence>
<feature type="signal peptide" evidence="1">
    <location>
        <begin position="1"/>
        <end position="18"/>
    </location>
</feature>
<sequence length="254" mass="28133">MKLIQILLGAVLAQGILALVARYESNDAATQLSSRNSHNPKGRVFSRKLRTMPLGASITYGTKSSDGNGYRKHLRDQLSSSGYTVDMVGSRRAGSMEDNDVEGWPGYTIAQVHTKAKLVYHLKPNLVLINAGTNDCVYNGDVPGAPSRMEDMLEDIFRSIDGVTIVLTGLLPNSKADACCKGLSMTYRTVVKKLQRRRRKIVYAETYNKFTMADLADGTHPNDAGYKKLANIWFQAVQEAERRRFLSPRNMGGK</sequence>
<keyword evidence="1" id="KW-0732">Signal</keyword>
<protein>
    <recommendedName>
        <fullName evidence="2">SGNH hydrolase-type esterase domain-containing protein</fullName>
    </recommendedName>
</protein>
<organism evidence="3 4">
    <name type="scientific">Polytolypa hystricis (strain UAMH7299)</name>
    <dbReference type="NCBI Taxonomy" id="1447883"/>
    <lineage>
        <taxon>Eukaryota</taxon>
        <taxon>Fungi</taxon>
        <taxon>Dikarya</taxon>
        <taxon>Ascomycota</taxon>
        <taxon>Pezizomycotina</taxon>
        <taxon>Eurotiomycetes</taxon>
        <taxon>Eurotiomycetidae</taxon>
        <taxon>Onygenales</taxon>
        <taxon>Onygenales incertae sedis</taxon>
        <taxon>Polytolypa</taxon>
    </lineage>
</organism>
<dbReference type="STRING" id="1447883.A0A2B7Z5Y3"/>
<accession>A0A2B7Z5Y3</accession>
<proteinExistence type="predicted"/>
<keyword evidence="4" id="KW-1185">Reference proteome</keyword>
<evidence type="ECO:0000313" key="4">
    <source>
        <dbReference type="Proteomes" id="UP000224634"/>
    </source>
</evidence>
<dbReference type="Proteomes" id="UP000224634">
    <property type="component" value="Unassembled WGS sequence"/>
</dbReference>
<evidence type="ECO:0000259" key="2">
    <source>
        <dbReference type="Pfam" id="PF13472"/>
    </source>
</evidence>
<gene>
    <name evidence="3" type="ORF">AJ80_00148</name>
</gene>
<dbReference type="OrthoDB" id="6123at2759"/>
<feature type="chain" id="PRO_5013129481" description="SGNH hydrolase-type esterase domain-containing protein" evidence="1">
    <location>
        <begin position="19"/>
        <end position="254"/>
    </location>
</feature>
<reference evidence="3 4" key="1">
    <citation type="submission" date="2017-10" db="EMBL/GenBank/DDBJ databases">
        <title>Comparative genomics in systemic dimorphic fungi from Ajellomycetaceae.</title>
        <authorList>
            <person name="Munoz J.F."/>
            <person name="Mcewen J.G."/>
            <person name="Clay O.K."/>
            <person name="Cuomo C.A."/>
        </authorList>
    </citation>
    <scope>NUCLEOTIDE SEQUENCE [LARGE SCALE GENOMIC DNA]</scope>
    <source>
        <strain evidence="3 4">UAMH7299</strain>
    </source>
</reference>
<dbReference type="InterPro" id="IPR051532">
    <property type="entry name" value="Ester_Hydrolysis_Enzymes"/>
</dbReference>
<dbReference type="PANTHER" id="PTHR30383">
    <property type="entry name" value="THIOESTERASE 1/PROTEASE 1/LYSOPHOSPHOLIPASE L1"/>
    <property type="match status" value="1"/>
</dbReference>
<dbReference type="InterPro" id="IPR013830">
    <property type="entry name" value="SGNH_hydro"/>
</dbReference>
<dbReference type="EMBL" id="PDNA01000001">
    <property type="protein sequence ID" value="PGH28257.1"/>
    <property type="molecule type" value="Genomic_DNA"/>
</dbReference>
<name>A0A2B7Z5Y3_POLH7</name>
<dbReference type="PANTHER" id="PTHR30383:SF5">
    <property type="entry name" value="SGNH HYDROLASE-TYPE ESTERASE DOMAIN-CONTAINING PROTEIN"/>
    <property type="match status" value="1"/>
</dbReference>